<dbReference type="Gramene" id="Bo2g079320.1">
    <property type="protein sequence ID" value="Bo2g079320.1"/>
    <property type="gene ID" value="Bo2g079320"/>
</dbReference>
<reference evidence="2 3" key="1">
    <citation type="journal article" date="2014" name="Genome Biol.">
        <title>Transcriptome and methylome profiling reveals relics of genome dominance in the mesopolyploid Brassica oleracea.</title>
        <authorList>
            <person name="Parkin I.A."/>
            <person name="Koh C."/>
            <person name="Tang H."/>
            <person name="Robinson S.J."/>
            <person name="Kagale S."/>
            <person name="Clarke W.E."/>
            <person name="Town C.D."/>
            <person name="Nixon J."/>
            <person name="Krishnakumar V."/>
            <person name="Bidwell S.L."/>
            <person name="Denoeud F."/>
            <person name="Belcram H."/>
            <person name="Links M.G."/>
            <person name="Just J."/>
            <person name="Clarke C."/>
            <person name="Bender T."/>
            <person name="Huebert T."/>
            <person name="Mason A.S."/>
            <person name="Pires J.C."/>
            <person name="Barker G."/>
            <person name="Moore J."/>
            <person name="Walley P.G."/>
            <person name="Manoli S."/>
            <person name="Batley J."/>
            <person name="Edwards D."/>
            <person name="Nelson M.N."/>
            <person name="Wang X."/>
            <person name="Paterson A.H."/>
            <person name="King G."/>
            <person name="Bancroft I."/>
            <person name="Chalhoub B."/>
            <person name="Sharpe A.G."/>
        </authorList>
    </citation>
    <scope>NUCLEOTIDE SEQUENCE</scope>
    <source>
        <strain evidence="2 3">cv. TO1000</strain>
    </source>
</reference>
<dbReference type="Proteomes" id="UP000032141">
    <property type="component" value="Chromosome C2"/>
</dbReference>
<dbReference type="InterPro" id="IPR056592">
    <property type="entry name" value="Beta-prop_At3g26010-like"/>
</dbReference>
<evidence type="ECO:0000313" key="2">
    <source>
        <dbReference type="EnsemblPlants" id="Bo2g079320.1"/>
    </source>
</evidence>
<dbReference type="eggNOG" id="ENOG502R8HY">
    <property type="taxonomic scope" value="Eukaryota"/>
</dbReference>
<accession>A0A0D3AQ95</accession>
<name>A0A0D3AQ95_BRAOL</name>
<proteinExistence type="predicted"/>
<dbReference type="PANTHER" id="PTHR35546">
    <property type="entry name" value="F-BOX PROTEIN INTERACTION DOMAIN PROTEIN-RELATED"/>
    <property type="match status" value="1"/>
</dbReference>
<dbReference type="RefSeq" id="XP_013615998.1">
    <property type="nucleotide sequence ID" value="XM_013760544.1"/>
</dbReference>
<keyword evidence="3" id="KW-1185">Reference proteome</keyword>
<dbReference type="GeneID" id="106322503"/>
<dbReference type="KEGG" id="boe:106322503"/>
<dbReference type="Pfam" id="PF24750">
    <property type="entry name" value="b-prop_At3g26010-like"/>
    <property type="match status" value="1"/>
</dbReference>
<dbReference type="InterPro" id="IPR036047">
    <property type="entry name" value="F-box-like_dom_sf"/>
</dbReference>
<dbReference type="PANTHER" id="PTHR35546:SF130">
    <property type="entry name" value="EXPRESSED PROTEIN"/>
    <property type="match status" value="1"/>
</dbReference>
<evidence type="ECO:0000259" key="1">
    <source>
        <dbReference type="Pfam" id="PF24750"/>
    </source>
</evidence>
<protein>
    <recommendedName>
        <fullName evidence="1">F-box protein At3g26010-like beta-propeller domain-containing protein</fullName>
    </recommendedName>
</protein>
<dbReference type="HOGENOM" id="CLU_036673_0_0_1"/>
<organism evidence="2 3">
    <name type="scientific">Brassica oleracea var. oleracea</name>
    <dbReference type="NCBI Taxonomy" id="109376"/>
    <lineage>
        <taxon>Eukaryota</taxon>
        <taxon>Viridiplantae</taxon>
        <taxon>Streptophyta</taxon>
        <taxon>Embryophyta</taxon>
        <taxon>Tracheophyta</taxon>
        <taxon>Spermatophyta</taxon>
        <taxon>Magnoliopsida</taxon>
        <taxon>eudicotyledons</taxon>
        <taxon>Gunneridae</taxon>
        <taxon>Pentapetalae</taxon>
        <taxon>rosids</taxon>
        <taxon>malvids</taxon>
        <taxon>Brassicales</taxon>
        <taxon>Brassicaceae</taxon>
        <taxon>Brassiceae</taxon>
        <taxon>Brassica</taxon>
    </lineage>
</organism>
<sequence>MVSLRKRKRARKVIKGKINDDDVRRRKRNMIDELPESLLLVEIFMRLRNPRYIMACKSVSKRWNSLISSFFDDHRWSSLALIVNTDPLCTTNELSLEGWKGFQLSNYMDPEIKSPVCVLASYRDVLLCKKFKESRFYIVNPVTMQWTRLPQTCGRLSPIGLTGNGSKGRYYVVNLVRSEPCVLCLSVLDTKRGKWRIRLIEHPRWSEFGWCPTQCHAVNFEGALHWLGQNGPIVAYNPKYRHACIVIHRFPEMRHESYGEKAVVTETLTISMGYLRVIQLVCYPCKSEKDHHLVIWTLVDYKKSIWKQEEHGPIYFSDMVSDLSWIQDYMQRYNLTTSKENCMALIKEVFLLPRETRRQQIIWPQPLHCHPDNPLLVYLYLPESIVLLDITTKKLRLITKVATRTRRMGYHFYWTRYDKVIPLTLHLDPSLIPDTIGR</sequence>
<reference evidence="2" key="2">
    <citation type="submission" date="2015-03" db="UniProtKB">
        <authorList>
            <consortium name="EnsemblPlants"/>
        </authorList>
    </citation>
    <scope>IDENTIFICATION</scope>
</reference>
<dbReference type="AlphaFoldDB" id="A0A0D3AQ95"/>
<dbReference type="Gene3D" id="1.20.1280.50">
    <property type="match status" value="1"/>
</dbReference>
<feature type="domain" description="F-box protein At3g26010-like beta-propeller" evidence="1">
    <location>
        <begin position="125"/>
        <end position="307"/>
    </location>
</feature>
<evidence type="ECO:0000313" key="3">
    <source>
        <dbReference type="Proteomes" id="UP000032141"/>
    </source>
</evidence>
<dbReference type="InterPro" id="IPR055290">
    <property type="entry name" value="At3g26010-like"/>
</dbReference>
<dbReference type="SUPFAM" id="SSF81383">
    <property type="entry name" value="F-box domain"/>
    <property type="match status" value="1"/>
</dbReference>
<dbReference type="OrthoDB" id="1052291at2759"/>
<dbReference type="OMA" id="IQLVCYP"/>
<dbReference type="EnsemblPlants" id="Bo2g079320.1">
    <property type="protein sequence ID" value="Bo2g079320.1"/>
    <property type="gene ID" value="Bo2g079320"/>
</dbReference>